<evidence type="ECO:0000256" key="2">
    <source>
        <dbReference type="SAM" id="MobiDB-lite"/>
    </source>
</evidence>
<feature type="region of interest" description="Disordered" evidence="2">
    <location>
        <begin position="681"/>
        <end position="701"/>
    </location>
</feature>
<organism evidence="5 6">
    <name type="scientific">Clostridium pasteurianum BC1</name>
    <dbReference type="NCBI Taxonomy" id="86416"/>
    <lineage>
        <taxon>Bacteria</taxon>
        <taxon>Bacillati</taxon>
        <taxon>Bacillota</taxon>
        <taxon>Clostridia</taxon>
        <taxon>Eubacteriales</taxon>
        <taxon>Clostridiaceae</taxon>
        <taxon>Clostridium</taxon>
    </lineage>
</organism>
<feature type="coiled-coil region" evidence="1">
    <location>
        <begin position="715"/>
        <end position="760"/>
    </location>
</feature>
<keyword evidence="1" id="KW-0175">Coiled coil</keyword>
<feature type="transmembrane region" description="Helical" evidence="3">
    <location>
        <begin position="387"/>
        <end position="407"/>
    </location>
</feature>
<reference evidence="5 6" key="1">
    <citation type="submission" date="2012-01" db="EMBL/GenBank/DDBJ databases">
        <title>Complete sequence of chromosome of Clostridium pasteurianum BC1.</title>
        <authorList>
            <consortium name="US DOE Joint Genome Institute"/>
            <person name="Lucas S."/>
            <person name="Han J."/>
            <person name="Lapidus A."/>
            <person name="Cheng J.-F."/>
            <person name="Goodwin L."/>
            <person name="Pitluck S."/>
            <person name="Peters L."/>
            <person name="Mikhailova N."/>
            <person name="Teshima H."/>
            <person name="Detter J.C."/>
            <person name="Han C."/>
            <person name="Tapia R."/>
            <person name="Land M."/>
            <person name="Hauser L."/>
            <person name="Kyrpides N."/>
            <person name="Ivanova N."/>
            <person name="Pagani I."/>
            <person name="Dunn J."/>
            <person name="Taghavi S."/>
            <person name="Francis A."/>
            <person name="van der Lelie D."/>
            <person name="Woyke T."/>
        </authorList>
    </citation>
    <scope>NUCLEOTIDE SEQUENCE [LARGE SCALE GENOMIC DNA]</scope>
    <source>
        <strain evidence="5 6">BC1</strain>
    </source>
</reference>
<dbReference type="STRING" id="86416.Clopa_3366"/>
<dbReference type="KEGG" id="cpas:Clopa_3366"/>
<name>R4K4S2_CLOPA</name>
<keyword evidence="3" id="KW-1133">Transmembrane helix</keyword>
<dbReference type="AlphaFoldDB" id="R4K4S2"/>
<dbReference type="Pfam" id="PF20155">
    <property type="entry name" value="TMP_3"/>
    <property type="match status" value="1"/>
</dbReference>
<dbReference type="PANTHER" id="PTHR38812:SF2">
    <property type="entry name" value="MU-LIKE PROPHAGE FLUMU PROTEIN GP42"/>
    <property type="match status" value="1"/>
</dbReference>
<keyword evidence="6" id="KW-1185">Reference proteome</keyword>
<proteinExistence type="predicted"/>
<feature type="domain" description="Tape measure protein N-terminal" evidence="4">
    <location>
        <begin position="67"/>
        <end position="248"/>
    </location>
</feature>
<feature type="coiled-coil region" evidence="1">
    <location>
        <begin position="525"/>
        <end position="680"/>
    </location>
</feature>
<dbReference type="PATRIC" id="fig|86416.3.peg.3360"/>
<gene>
    <name evidence="5" type="ORF">Clopa_3366</name>
</gene>
<evidence type="ECO:0000313" key="6">
    <source>
        <dbReference type="Proteomes" id="UP000013523"/>
    </source>
</evidence>
<dbReference type="InterPro" id="IPR013491">
    <property type="entry name" value="Tape_meas_N"/>
</dbReference>
<evidence type="ECO:0000313" key="5">
    <source>
        <dbReference type="EMBL" id="AGK98162.1"/>
    </source>
</evidence>
<protein>
    <submittedName>
        <fullName evidence="5">Tape measure domain protein</fullName>
    </submittedName>
</protein>
<dbReference type="InterPro" id="IPR053058">
    <property type="entry name" value="Mulikevirus_tape_measure"/>
</dbReference>
<keyword evidence="3" id="KW-0812">Transmembrane</keyword>
<sequence length="878" mass="94522">MEVGQLLVRLGLDKSNFNNGMNSAKSDSQGFVGFLKNTFQFSVGMGMFDAMKEGIKGAWDMSLGFNSQIQQSQIAFEAMTGSAQASKTLIGELSTMAANTPFEFPQLANAARQMEAFGFSTAHIPDDLKKIGDAASGLSLGADGINRITLALGQMSAKGKVTAQDMMQLTDAGVPAWSILAQAMGKSTAEVMKLSEQGLIPADRAIQQLIDGMETRFPNMMDKQSKSFAGLMSTLKDNTQMTLGAVMKPAFDDLTNNILPALIAKMGSVRDAMQTGGMQGVLNELVPPSVASTITNISSLISSLFGFITNNGKQVLVVVSGITGAFVAYKAAVVAVTIVQEANNAITAIMAIRWGIAELALTKMKTATTSATLAQWLLNAAMDANPIMLIVTAVGLLVGALVGYNLLLGQTSSAQDDATQKAIQNINKQKDAQISALDNQTKAQKDAINSKENALSDEHSKTLNSIQEEYNAQVEGLQAQEKALKDAVQKRKQILDDEHNSAIQSIRDYYGVAAETSHSLTDTVKADADKQKQALEDAYNAATKTLDDQTNAQIDSINAQIQAIDDKAKAQKEADQNAKDNQKLSTLEAQLQDAKTVTQKAILQAQIADIEKQINDRKQQDIDTAQKTALQKQIDQIKKAEQDKKDAMQASLTAQKAMIDKDTQAKIDKIQEERKAAEAAENAKYQASKDALDKESSDLDGWSAKQKKVLDQELADKQAAENAKYQAVKAELDAELEAVIETEQKKRQEIEQTAAQQQQAAQTQSSGGGFFSNLWSGISSFSSSVFSPILSPVLSGMYASGTPSASPGLSLVGENGPELLNLNGGESITNAKDTKDIFSNMGPQPNLIQVFLDGNMIHQYYDYSQGRNTKYEARRYGL</sequence>
<feature type="coiled-coil region" evidence="1">
    <location>
        <begin position="467"/>
        <end position="497"/>
    </location>
</feature>
<dbReference type="HOGENOM" id="CLU_327528_0_0_9"/>
<dbReference type="OrthoDB" id="1677957at2"/>
<evidence type="ECO:0000259" key="4">
    <source>
        <dbReference type="Pfam" id="PF20155"/>
    </source>
</evidence>
<dbReference type="Proteomes" id="UP000013523">
    <property type="component" value="Chromosome"/>
</dbReference>
<dbReference type="EMBL" id="CP003261">
    <property type="protein sequence ID" value="AGK98162.1"/>
    <property type="molecule type" value="Genomic_DNA"/>
</dbReference>
<evidence type="ECO:0000256" key="1">
    <source>
        <dbReference type="SAM" id="Coils"/>
    </source>
</evidence>
<dbReference type="RefSeq" id="WP_015616447.1">
    <property type="nucleotide sequence ID" value="NC_021182.1"/>
</dbReference>
<dbReference type="eggNOG" id="COG3941">
    <property type="taxonomic scope" value="Bacteria"/>
</dbReference>
<accession>R4K4S2</accession>
<dbReference type="NCBIfam" id="TIGR02675">
    <property type="entry name" value="tape_meas_nterm"/>
    <property type="match status" value="1"/>
</dbReference>
<dbReference type="PANTHER" id="PTHR38812">
    <property type="entry name" value="MU-LIKE PROPHAGE FLUMU PROTEIN GP42"/>
    <property type="match status" value="1"/>
</dbReference>
<keyword evidence="3" id="KW-0472">Membrane</keyword>
<evidence type="ECO:0000256" key="3">
    <source>
        <dbReference type="SAM" id="Phobius"/>
    </source>
</evidence>